<feature type="domain" description="Heterokaryon incompatibility" evidence="1">
    <location>
        <begin position="56"/>
        <end position="213"/>
    </location>
</feature>
<dbReference type="InterPro" id="IPR010730">
    <property type="entry name" value="HET"/>
</dbReference>
<dbReference type="EMBL" id="JAVRRG010000004">
    <property type="protein sequence ID" value="KAK5101551.1"/>
    <property type="molecule type" value="Genomic_DNA"/>
</dbReference>
<dbReference type="Pfam" id="PF06985">
    <property type="entry name" value="HET"/>
    <property type="match status" value="1"/>
</dbReference>
<reference evidence="2 3" key="1">
    <citation type="submission" date="2023-08" db="EMBL/GenBank/DDBJ databases">
        <title>Black Yeasts Isolated from many extreme environments.</title>
        <authorList>
            <person name="Coleine C."/>
            <person name="Stajich J.E."/>
            <person name="Selbmann L."/>
        </authorList>
    </citation>
    <scope>NUCLEOTIDE SEQUENCE [LARGE SCALE GENOMIC DNA]</scope>
    <source>
        <strain evidence="2 3">CCFEE 5885</strain>
    </source>
</reference>
<dbReference type="PANTHER" id="PTHR24148:SF64">
    <property type="entry name" value="HETEROKARYON INCOMPATIBILITY DOMAIN-CONTAINING PROTEIN"/>
    <property type="match status" value="1"/>
</dbReference>
<dbReference type="Pfam" id="PF26639">
    <property type="entry name" value="Het-6_barrel"/>
    <property type="match status" value="1"/>
</dbReference>
<proteinExistence type="predicted"/>
<name>A0ABR0KNC6_9EURO</name>
<keyword evidence="3" id="KW-1185">Reference proteome</keyword>
<evidence type="ECO:0000259" key="1">
    <source>
        <dbReference type="Pfam" id="PF06985"/>
    </source>
</evidence>
<evidence type="ECO:0000313" key="3">
    <source>
        <dbReference type="Proteomes" id="UP001345013"/>
    </source>
</evidence>
<accession>A0ABR0KNC6</accession>
<organism evidence="2 3">
    <name type="scientific">Lithohypha guttulata</name>
    <dbReference type="NCBI Taxonomy" id="1690604"/>
    <lineage>
        <taxon>Eukaryota</taxon>
        <taxon>Fungi</taxon>
        <taxon>Dikarya</taxon>
        <taxon>Ascomycota</taxon>
        <taxon>Pezizomycotina</taxon>
        <taxon>Eurotiomycetes</taxon>
        <taxon>Chaetothyriomycetidae</taxon>
        <taxon>Chaetothyriales</taxon>
        <taxon>Trichomeriaceae</taxon>
        <taxon>Lithohypha</taxon>
    </lineage>
</organism>
<comment type="caution">
    <text evidence="2">The sequence shown here is derived from an EMBL/GenBank/DDBJ whole genome shotgun (WGS) entry which is preliminary data.</text>
</comment>
<gene>
    <name evidence="2" type="ORF">LTR24_000607</name>
</gene>
<dbReference type="InterPro" id="IPR052895">
    <property type="entry name" value="HetReg/Transcr_Mod"/>
</dbReference>
<dbReference type="PANTHER" id="PTHR24148">
    <property type="entry name" value="ANKYRIN REPEAT DOMAIN-CONTAINING PROTEIN 39 HOMOLOG-RELATED"/>
    <property type="match status" value="1"/>
</dbReference>
<evidence type="ECO:0000313" key="2">
    <source>
        <dbReference type="EMBL" id="KAK5101551.1"/>
    </source>
</evidence>
<sequence>MTLDGAAPAFFNATTPYKGLEENEIRLLSILPGVEDDPLLCSLDHYNLQQDLTTHTAISYPWGPPEDPHHRCFIDGFEFTIRDNAFSILTRLRKSDEFVKVWIDCLCINQRDKLEKSAQIRLMHSIYKQAARTIIWLGKTDDLSDEAVDYIKSLDVDGISREFSKGWEDRWRLADKSFVLDILEGHSEKVKLFNSMARLFFAVYWSRVWIRQEAAVGGNLHVLWGRHELSWRHVAVIAWIFRPRSTFEWPEECWQGPSIQHAETAIETILSIDCYRYGRLPPAVRGSTDSAATPLFGQLVYSRSGMTTKAHDKIYALSSMSSDIYSWEQARTTFLKPDYSRSWQEVYVEAARFFFSKSHIAYQVLENAGMVYQGASSDLPSWCPDWRYPISTQIIASLEWSAGGNRGKVQTKITALNKKQRSQLLSHNGYASIMPLCRQLPRDRCKIAETEPYLQLEPKATLPSSLTCADPWCKDKISKAEHAYLQSASRAALVLEIQSCMQDKITYVGRRSGWDKESELAQYRQDILAIDASNLNFLEEQSTNRIDALYITDEPLRDAYNWTIIQSQDAASNVATQALVSTADSWRSWLANDDIDHISTRPPYHKAIESSFAFRDWCFAYTEAGYMCLVPPLTQVHDKVCIFNGYALPFVIRPTVQDWHILLGQCYVHGMMVGKTSELIDEFLIKVDEKSGKTTVKRPQGDVRANGLKMEAGRYVDILETLGTRWIKLI</sequence>
<dbReference type="Proteomes" id="UP001345013">
    <property type="component" value="Unassembled WGS sequence"/>
</dbReference>
<protein>
    <recommendedName>
        <fullName evidence="1">Heterokaryon incompatibility domain-containing protein</fullName>
    </recommendedName>
</protein>